<evidence type="ECO:0000259" key="1">
    <source>
        <dbReference type="Pfam" id="PF00483"/>
    </source>
</evidence>
<keyword evidence="4" id="KW-1185">Reference proteome</keyword>
<sequence>MTSLPATPALPAGVDAADLPFHAVIPAGGAGTRLWPLSRAGAPKFLHDLTGTGRSLLQATVDRLAGLGDAGVTIVTGARHVDAVRAQLPSLGDDDVLAEPSPRDSMAAIGLAAAVLEERHGPVVLGSFAADQVITSTPTFVAAVREGIEAARAGYVTTIGIAATRPSVAFGYVHGGEPLGLAGAPNVRRVRGFTEKPDAATARGYLASGEYRWNAGMFLTRSDVLLAHLARERPELHDGLREVARAWDTPARAEVLGRVWPTLEKIAIDHAIAEPVAAAGGVAMVPGDFGWDDVGDFNSLAALLPAVDGSGSKVLGDVDQVLRIESAGSVVVPAAGRQIVVLGLDDVVVVDTDDVVLVTTRARAQQVKAAVDAVHDRGRDDLL</sequence>
<dbReference type="Pfam" id="PF00483">
    <property type="entry name" value="NTP_transferase"/>
    <property type="match status" value="1"/>
</dbReference>
<dbReference type="Gene3D" id="3.90.550.10">
    <property type="entry name" value="Spore Coat Polysaccharide Biosynthesis Protein SpsA, Chain A"/>
    <property type="match status" value="1"/>
</dbReference>
<keyword evidence="3" id="KW-0808">Transferase</keyword>
<dbReference type="InterPro" id="IPR049577">
    <property type="entry name" value="GMPP_N"/>
</dbReference>
<dbReference type="EMBL" id="JACZDF010000002">
    <property type="protein sequence ID" value="MBD9699005.1"/>
    <property type="molecule type" value="Genomic_DNA"/>
</dbReference>
<dbReference type="SUPFAM" id="SSF159283">
    <property type="entry name" value="Guanosine diphospho-D-mannose pyrophosphorylase/mannose-6-phosphate isomerase linker domain"/>
    <property type="match status" value="1"/>
</dbReference>
<dbReference type="CDD" id="cd02509">
    <property type="entry name" value="GDP-M1P_Guanylyltransferase"/>
    <property type="match status" value="1"/>
</dbReference>
<accession>A0ABR9DPE8</accession>
<dbReference type="Pfam" id="PF22640">
    <property type="entry name" value="ManC_GMP_beta-helix"/>
    <property type="match status" value="1"/>
</dbReference>
<feature type="domain" description="Nucleotidyl transferase" evidence="1">
    <location>
        <begin position="23"/>
        <end position="302"/>
    </location>
</feature>
<proteinExistence type="predicted"/>
<comment type="caution">
    <text evidence="3">The sequence shown here is derived from an EMBL/GenBank/DDBJ whole genome shotgun (WGS) entry which is preliminary data.</text>
</comment>
<dbReference type="InterPro" id="IPR029044">
    <property type="entry name" value="Nucleotide-diphossugar_trans"/>
</dbReference>
<organism evidence="3 4">
    <name type="scientific">Flavimobilis rhizosphaerae</name>
    <dbReference type="NCBI Taxonomy" id="2775421"/>
    <lineage>
        <taxon>Bacteria</taxon>
        <taxon>Bacillati</taxon>
        <taxon>Actinomycetota</taxon>
        <taxon>Actinomycetes</taxon>
        <taxon>Micrococcales</taxon>
        <taxon>Jonesiaceae</taxon>
        <taxon>Flavimobilis</taxon>
    </lineage>
</organism>
<reference evidence="3 4" key="1">
    <citation type="submission" date="2020-09" db="EMBL/GenBank/DDBJ databases">
        <title>Flavimobilis rhizosphaerae sp. nov., isolated from rhizosphere soil of Spartina alterniflora.</title>
        <authorList>
            <person name="Hanqin C."/>
        </authorList>
    </citation>
    <scope>NUCLEOTIDE SEQUENCE [LARGE SCALE GENOMIC DNA]</scope>
    <source>
        <strain evidence="3 4">GY 10621</strain>
    </source>
</reference>
<keyword evidence="3" id="KW-0548">Nucleotidyltransferase</keyword>
<protein>
    <submittedName>
        <fullName evidence="3">Mannose-1-phosphate guanylyltransferase</fullName>
    </submittedName>
</protein>
<dbReference type="SUPFAM" id="SSF53448">
    <property type="entry name" value="Nucleotide-diphospho-sugar transferases"/>
    <property type="match status" value="1"/>
</dbReference>
<dbReference type="RefSeq" id="WP_192278726.1">
    <property type="nucleotide sequence ID" value="NZ_JACZDF010000002.1"/>
</dbReference>
<feature type="domain" description="MannoseP isomerase/GMP-like beta-helix" evidence="2">
    <location>
        <begin position="320"/>
        <end position="372"/>
    </location>
</feature>
<dbReference type="PANTHER" id="PTHR46390:SF1">
    <property type="entry name" value="MANNOSE-1-PHOSPHATE GUANYLYLTRANSFERASE"/>
    <property type="match status" value="1"/>
</dbReference>
<dbReference type="InterPro" id="IPR051161">
    <property type="entry name" value="Mannose-6P_isomerase_type2"/>
</dbReference>
<evidence type="ECO:0000313" key="3">
    <source>
        <dbReference type="EMBL" id="MBD9699005.1"/>
    </source>
</evidence>
<evidence type="ECO:0000259" key="2">
    <source>
        <dbReference type="Pfam" id="PF22640"/>
    </source>
</evidence>
<dbReference type="InterPro" id="IPR054566">
    <property type="entry name" value="ManC/GMP-like_b-helix"/>
</dbReference>
<name>A0ABR9DPE8_9MICO</name>
<dbReference type="PANTHER" id="PTHR46390">
    <property type="entry name" value="MANNOSE-1-PHOSPHATE GUANYLYLTRANSFERASE"/>
    <property type="match status" value="1"/>
</dbReference>
<dbReference type="Proteomes" id="UP000642107">
    <property type="component" value="Unassembled WGS sequence"/>
</dbReference>
<evidence type="ECO:0000313" key="4">
    <source>
        <dbReference type="Proteomes" id="UP000642107"/>
    </source>
</evidence>
<dbReference type="InterPro" id="IPR005835">
    <property type="entry name" value="NTP_transferase_dom"/>
</dbReference>
<gene>
    <name evidence="3" type="ORF">IGS67_05775</name>
</gene>
<dbReference type="GO" id="GO:0016779">
    <property type="term" value="F:nucleotidyltransferase activity"/>
    <property type="evidence" value="ECO:0007669"/>
    <property type="project" value="UniProtKB-KW"/>
</dbReference>